<evidence type="ECO:0000256" key="10">
    <source>
        <dbReference type="SAM" id="Phobius"/>
    </source>
</evidence>
<evidence type="ECO:0000313" key="11">
    <source>
        <dbReference type="EMBL" id="QSL67003.1"/>
    </source>
</evidence>
<keyword evidence="4" id="KW-0337">GPI-anchor biosynthesis</keyword>
<comment type="subcellular location">
    <subcellularLocation>
        <location evidence="1">Endoplasmic reticulum membrane</location>
        <topology evidence="1">Multi-pass membrane protein</topology>
    </subcellularLocation>
</comment>
<accession>A0A899G2L5</accession>
<proteinExistence type="inferred from homology"/>
<evidence type="ECO:0008006" key="13">
    <source>
        <dbReference type="Google" id="ProtNLM"/>
    </source>
</evidence>
<keyword evidence="8 10" id="KW-0472">Membrane</keyword>
<evidence type="ECO:0000256" key="4">
    <source>
        <dbReference type="ARBA" id="ARBA00022502"/>
    </source>
</evidence>
<keyword evidence="12" id="KW-1185">Reference proteome</keyword>
<feature type="transmembrane region" description="Helical" evidence="10">
    <location>
        <begin position="12"/>
        <end position="31"/>
    </location>
</feature>
<evidence type="ECO:0000313" key="12">
    <source>
        <dbReference type="Proteomes" id="UP000663699"/>
    </source>
</evidence>
<evidence type="ECO:0000256" key="3">
    <source>
        <dbReference type="ARBA" id="ARBA00005316"/>
    </source>
</evidence>
<evidence type="ECO:0000256" key="6">
    <source>
        <dbReference type="ARBA" id="ARBA00022824"/>
    </source>
</evidence>
<evidence type="ECO:0000256" key="5">
    <source>
        <dbReference type="ARBA" id="ARBA00022692"/>
    </source>
</evidence>
<dbReference type="InterPro" id="IPR019540">
    <property type="entry name" value="PtdIno-glycan_biosynth_class_S"/>
</dbReference>
<evidence type="ECO:0000256" key="7">
    <source>
        <dbReference type="ARBA" id="ARBA00022989"/>
    </source>
</evidence>
<dbReference type="GO" id="GO:0016255">
    <property type="term" value="P:attachment of GPI anchor to protein"/>
    <property type="evidence" value="ECO:0007669"/>
    <property type="project" value="InterPro"/>
</dbReference>
<protein>
    <recommendedName>
        <fullName evidence="13">GPI transamidase component PIG-S</fullName>
    </recommendedName>
</protein>
<feature type="transmembrane region" description="Helical" evidence="10">
    <location>
        <begin position="476"/>
        <end position="496"/>
    </location>
</feature>
<comment type="pathway">
    <text evidence="2">Glycolipid biosynthesis; glycosylphosphatidylinositol-anchor biosynthesis.</text>
</comment>
<keyword evidence="7 10" id="KW-1133">Transmembrane helix</keyword>
<name>A0A899G2L5_9ASCO</name>
<comment type="similarity">
    <text evidence="3">Belongs to the PIGS family.</text>
</comment>
<organism evidence="11 12">
    <name type="scientific">Pneumocystis wakefieldiae</name>
    <dbReference type="NCBI Taxonomy" id="38082"/>
    <lineage>
        <taxon>Eukaryota</taxon>
        <taxon>Fungi</taxon>
        <taxon>Dikarya</taxon>
        <taxon>Ascomycota</taxon>
        <taxon>Taphrinomycotina</taxon>
        <taxon>Pneumocystomycetes</taxon>
        <taxon>Pneumocystaceae</taxon>
        <taxon>Pneumocystis</taxon>
    </lineage>
</organism>
<gene>
    <name evidence="11" type="ORF">MERGE_001390</name>
</gene>
<dbReference type="OrthoDB" id="28748at2759"/>
<keyword evidence="9" id="KW-0325">Glycoprotein</keyword>
<evidence type="ECO:0000256" key="8">
    <source>
        <dbReference type="ARBA" id="ARBA00023136"/>
    </source>
</evidence>
<keyword evidence="5 10" id="KW-0812">Transmembrane</keyword>
<evidence type="ECO:0000256" key="9">
    <source>
        <dbReference type="ARBA" id="ARBA00023180"/>
    </source>
</evidence>
<dbReference type="Pfam" id="PF10510">
    <property type="entry name" value="PIG-S"/>
    <property type="match status" value="1"/>
</dbReference>
<evidence type="ECO:0000256" key="2">
    <source>
        <dbReference type="ARBA" id="ARBA00004687"/>
    </source>
</evidence>
<dbReference type="Proteomes" id="UP000663699">
    <property type="component" value="Chromosome 16"/>
</dbReference>
<dbReference type="AlphaFoldDB" id="A0A899G2L5"/>
<evidence type="ECO:0000256" key="1">
    <source>
        <dbReference type="ARBA" id="ARBA00004477"/>
    </source>
</evidence>
<dbReference type="GO" id="GO:0042765">
    <property type="term" value="C:GPI-anchor transamidase complex"/>
    <property type="evidence" value="ECO:0007669"/>
    <property type="project" value="InterPro"/>
</dbReference>
<reference evidence="11" key="1">
    <citation type="submission" date="2020-06" db="EMBL/GenBank/DDBJ databases">
        <title>Genomes of multiple members of Pneumocystis genus reveal paths to human pathogen Pneumocystis jirovecii.</title>
        <authorList>
            <person name="Cisse O.H."/>
            <person name="Ma L."/>
            <person name="Dekker J."/>
            <person name="Khil P."/>
            <person name="Jo J."/>
            <person name="Brenchley J."/>
            <person name="Blair R."/>
            <person name="Pahar B."/>
            <person name="Chabe M."/>
            <person name="Van Rompay K.A."/>
            <person name="Keesler R."/>
            <person name="Sukura A."/>
            <person name="Hirsch V."/>
            <person name="Kutty G."/>
            <person name="Liu Y."/>
            <person name="Peng L."/>
            <person name="Chen J."/>
            <person name="Song J."/>
            <person name="Weissenbacher-Lang C."/>
            <person name="Xu J."/>
            <person name="Upham N.S."/>
            <person name="Stajich J.E."/>
            <person name="Cuomo C.A."/>
            <person name="Cushion M.T."/>
            <person name="Kovacs J.A."/>
        </authorList>
    </citation>
    <scope>NUCLEOTIDE SEQUENCE</scope>
    <source>
        <strain evidence="11">2A</strain>
    </source>
</reference>
<keyword evidence="6" id="KW-0256">Endoplasmic reticulum</keyword>
<dbReference type="PANTHER" id="PTHR21072:SF13">
    <property type="entry name" value="GPI TRANSAMIDASE COMPONENT PIG-S"/>
    <property type="match status" value="1"/>
</dbReference>
<dbReference type="PANTHER" id="PTHR21072">
    <property type="entry name" value="GPI TRANSAMIDASE COMPONENT PIG-S"/>
    <property type="match status" value="1"/>
</dbReference>
<sequence length="516" mass="60440">MINMMNFSYKKRSWVVFSYWLFVFIGIPIWWKLTEIYRAKLPLAQMDNWSKGHMCNIQFDIPIVIQVSQEFNDVKGLIKKIRRTITSKQHGNIIKLHIKEKYLKDESYYAVKLRENNEISSVSHYIYHNRTLYIDYNLKITPELPKIISQVLLDIFSVQEKYMKFHLEKFKDQNSSLKLDDIDIKVVKYSSSFDIVFSLINGGEKNVILFWDIEKAINLYFGPLLKQLSMFSKFYVESQVQFCAELTFSPQKSKQNDVFEIPADRFSEFVNSIEWNLATTLSSRKIINFIVYVPHYDTRPLFLKDFNDHLISNNSFLVPQWGSIVIYNQESANVNPYLNTTSLLQIFHIFVSNFLSLLGVPSLPSYIHQEPLPILNTWRLDGLYRQRVIENMAFASTTLGTLSRLVQQISNMAIPDQVQQDVFKTIDHLKKACQNLNDFDSFSALKDASAAISLAEKAFFDPAMVGMLYFPNEHKYGVYLPLFGPLFFPLIVALVHEIKRFFHYWREGVKKKNLTR</sequence>
<dbReference type="GO" id="GO:0006506">
    <property type="term" value="P:GPI anchor biosynthetic process"/>
    <property type="evidence" value="ECO:0007669"/>
    <property type="project" value="UniProtKB-UniPathway"/>
</dbReference>
<dbReference type="UniPathway" id="UPA00196"/>
<dbReference type="EMBL" id="CP054547">
    <property type="protein sequence ID" value="QSL67003.1"/>
    <property type="molecule type" value="Genomic_DNA"/>
</dbReference>